<evidence type="ECO:0000256" key="2">
    <source>
        <dbReference type="ARBA" id="ARBA00022737"/>
    </source>
</evidence>
<dbReference type="OrthoDB" id="654211at2759"/>
<protein>
    <recommendedName>
        <fullName evidence="7">C2H2-type domain-containing protein</fullName>
    </recommendedName>
</protein>
<dbReference type="AlphaFoldDB" id="A0A9P6FL57"/>
<dbReference type="PANTHER" id="PTHR14003:SF19">
    <property type="entry name" value="YY2 TRANSCRIPTION FACTOR"/>
    <property type="match status" value="1"/>
</dbReference>
<keyword evidence="4" id="KW-0862">Zinc</keyword>
<evidence type="ECO:0000256" key="5">
    <source>
        <dbReference type="PROSITE-ProRule" id="PRU00042"/>
    </source>
</evidence>
<dbReference type="Proteomes" id="UP000780801">
    <property type="component" value="Unassembled WGS sequence"/>
</dbReference>
<dbReference type="GO" id="GO:0005667">
    <property type="term" value="C:transcription regulator complex"/>
    <property type="evidence" value="ECO:0007669"/>
    <property type="project" value="TreeGrafter"/>
</dbReference>
<dbReference type="Pfam" id="PF00096">
    <property type="entry name" value="zf-C2H2"/>
    <property type="match status" value="1"/>
</dbReference>
<feature type="region of interest" description="Disordered" evidence="6">
    <location>
        <begin position="1"/>
        <end position="93"/>
    </location>
</feature>
<accession>A0A9P6FL57</accession>
<keyword evidence="3 5" id="KW-0863">Zinc-finger</keyword>
<keyword evidence="9" id="KW-1185">Reference proteome</keyword>
<dbReference type="PROSITE" id="PS50157">
    <property type="entry name" value="ZINC_FINGER_C2H2_2"/>
    <property type="match status" value="1"/>
</dbReference>
<evidence type="ECO:0000259" key="7">
    <source>
        <dbReference type="PROSITE" id="PS50157"/>
    </source>
</evidence>
<dbReference type="EMBL" id="JAABOA010005327">
    <property type="protein sequence ID" value="KAF9577081.1"/>
    <property type="molecule type" value="Genomic_DNA"/>
</dbReference>
<name>A0A9P6FL57_9FUNG</name>
<dbReference type="InterPro" id="IPR013087">
    <property type="entry name" value="Znf_C2H2_type"/>
</dbReference>
<dbReference type="GO" id="GO:0031519">
    <property type="term" value="C:PcG protein complex"/>
    <property type="evidence" value="ECO:0007669"/>
    <property type="project" value="TreeGrafter"/>
</dbReference>
<evidence type="ECO:0000256" key="1">
    <source>
        <dbReference type="ARBA" id="ARBA00022723"/>
    </source>
</evidence>
<evidence type="ECO:0000313" key="8">
    <source>
        <dbReference type="EMBL" id="KAF9577081.1"/>
    </source>
</evidence>
<evidence type="ECO:0000256" key="6">
    <source>
        <dbReference type="SAM" id="MobiDB-lite"/>
    </source>
</evidence>
<gene>
    <name evidence="8" type="ORF">BGW38_007937</name>
</gene>
<organism evidence="8 9">
    <name type="scientific">Lunasporangiospora selenospora</name>
    <dbReference type="NCBI Taxonomy" id="979761"/>
    <lineage>
        <taxon>Eukaryota</taxon>
        <taxon>Fungi</taxon>
        <taxon>Fungi incertae sedis</taxon>
        <taxon>Mucoromycota</taxon>
        <taxon>Mortierellomycotina</taxon>
        <taxon>Mortierellomycetes</taxon>
        <taxon>Mortierellales</taxon>
        <taxon>Mortierellaceae</taxon>
        <taxon>Lunasporangiospora</taxon>
    </lineage>
</organism>
<dbReference type="SUPFAM" id="SSF57667">
    <property type="entry name" value="beta-beta-alpha zinc fingers"/>
    <property type="match status" value="1"/>
</dbReference>
<dbReference type="SMART" id="SM00355">
    <property type="entry name" value="ZnF_C2H2"/>
    <property type="match status" value="1"/>
</dbReference>
<dbReference type="PROSITE" id="PS00028">
    <property type="entry name" value="ZINC_FINGER_C2H2_1"/>
    <property type="match status" value="1"/>
</dbReference>
<dbReference type="PANTHER" id="PTHR14003">
    <property type="entry name" value="TRANSCRIPTIONAL REPRESSOR PROTEIN YY"/>
    <property type="match status" value="1"/>
</dbReference>
<feature type="compositionally biased region" description="Basic and acidic residues" evidence="6">
    <location>
        <begin position="28"/>
        <end position="40"/>
    </location>
</feature>
<dbReference type="GO" id="GO:0000981">
    <property type="term" value="F:DNA-binding transcription factor activity, RNA polymerase II-specific"/>
    <property type="evidence" value="ECO:0007669"/>
    <property type="project" value="UniProtKB-ARBA"/>
</dbReference>
<dbReference type="InterPro" id="IPR036236">
    <property type="entry name" value="Znf_C2H2_sf"/>
</dbReference>
<keyword evidence="2" id="KW-0677">Repeat</keyword>
<dbReference type="GO" id="GO:0008270">
    <property type="term" value="F:zinc ion binding"/>
    <property type="evidence" value="ECO:0007669"/>
    <property type="project" value="UniProtKB-KW"/>
</dbReference>
<proteinExistence type="predicted"/>
<evidence type="ECO:0000256" key="4">
    <source>
        <dbReference type="ARBA" id="ARBA00022833"/>
    </source>
</evidence>
<evidence type="ECO:0000313" key="9">
    <source>
        <dbReference type="Proteomes" id="UP000780801"/>
    </source>
</evidence>
<feature type="compositionally biased region" description="Acidic residues" evidence="6">
    <location>
        <begin position="55"/>
        <end position="79"/>
    </location>
</feature>
<keyword evidence="1" id="KW-0479">Metal-binding</keyword>
<sequence>MDIRSILNSGADAQHKQPSQLPSPELEDDHRPGALLDRARSHARQHSSTGHGDDIDLDLDIDLNDNPEAEDDKDSEGSSDGEGTVSNERPYECSWEDCTKSFSRRSDLARHRRIHTGER</sequence>
<reference evidence="8" key="1">
    <citation type="journal article" date="2020" name="Fungal Divers.">
        <title>Resolving the Mortierellaceae phylogeny through synthesis of multi-gene phylogenetics and phylogenomics.</title>
        <authorList>
            <person name="Vandepol N."/>
            <person name="Liber J."/>
            <person name="Desiro A."/>
            <person name="Na H."/>
            <person name="Kennedy M."/>
            <person name="Barry K."/>
            <person name="Grigoriev I.V."/>
            <person name="Miller A.N."/>
            <person name="O'Donnell K."/>
            <person name="Stajich J.E."/>
            <person name="Bonito G."/>
        </authorList>
    </citation>
    <scope>NUCLEOTIDE SEQUENCE</scope>
    <source>
        <strain evidence="8">KOD1015</strain>
    </source>
</reference>
<dbReference type="FunFam" id="3.30.160.60:FF:000072">
    <property type="entry name" value="zinc finger protein 143 isoform X1"/>
    <property type="match status" value="1"/>
</dbReference>
<comment type="caution">
    <text evidence="8">The sequence shown here is derived from an EMBL/GenBank/DDBJ whole genome shotgun (WGS) entry which is preliminary data.</text>
</comment>
<feature type="domain" description="C2H2-type" evidence="7">
    <location>
        <begin position="91"/>
        <end position="119"/>
    </location>
</feature>
<evidence type="ECO:0000256" key="3">
    <source>
        <dbReference type="ARBA" id="ARBA00022771"/>
    </source>
</evidence>
<dbReference type="GO" id="GO:0000785">
    <property type="term" value="C:chromatin"/>
    <property type="evidence" value="ECO:0007669"/>
    <property type="project" value="TreeGrafter"/>
</dbReference>
<dbReference type="Gene3D" id="3.30.160.60">
    <property type="entry name" value="Classic Zinc Finger"/>
    <property type="match status" value="1"/>
</dbReference>
<dbReference type="GO" id="GO:0000978">
    <property type="term" value="F:RNA polymerase II cis-regulatory region sequence-specific DNA binding"/>
    <property type="evidence" value="ECO:0007669"/>
    <property type="project" value="TreeGrafter"/>
</dbReference>